<evidence type="ECO:0000256" key="3">
    <source>
        <dbReference type="ARBA" id="ARBA00022692"/>
    </source>
</evidence>
<dbReference type="OrthoDB" id="8446768at2"/>
<dbReference type="PANTHER" id="PTHR30086:SF20">
    <property type="entry name" value="ARGININE EXPORTER PROTEIN ARGO-RELATED"/>
    <property type="match status" value="1"/>
</dbReference>
<evidence type="ECO:0008006" key="9">
    <source>
        <dbReference type="Google" id="ProtNLM"/>
    </source>
</evidence>
<dbReference type="GO" id="GO:0005886">
    <property type="term" value="C:plasma membrane"/>
    <property type="evidence" value="ECO:0007669"/>
    <property type="project" value="UniProtKB-SubCell"/>
</dbReference>
<accession>A0A4V1RJ59</accession>
<sequence length="215" mass="23344">MTLLQLLEGSAFCAGMAMGTASILSVGPNNVTLMREGLSGGRVGLVATAVWTSRLILLVMALALTESIAERGAALRPILSWLGLVTLCWFAFSSLRAYFNADRQIRIGGVERESTADCLRRVLTIFWLNPLTYVEMLFIPATVGGSFLLPICRALFIGGLIVMATASCYGYAFGGRLCEPLFRRKNMLRMFDLTSGILLSFMAALMALALVFKPV</sequence>
<comment type="subcellular location">
    <subcellularLocation>
        <location evidence="1">Cell membrane</location>
        <topology evidence="1">Multi-pass membrane protein</topology>
    </subcellularLocation>
</comment>
<feature type="transmembrane region" description="Helical" evidence="6">
    <location>
        <begin position="193"/>
        <end position="212"/>
    </location>
</feature>
<keyword evidence="5 6" id="KW-0472">Membrane</keyword>
<evidence type="ECO:0000256" key="6">
    <source>
        <dbReference type="SAM" id="Phobius"/>
    </source>
</evidence>
<keyword evidence="2" id="KW-1003">Cell membrane</keyword>
<evidence type="ECO:0000313" key="7">
    <source>
        <dbReference type="EMBL" id="RYB07178.1"/>
    </source>
</evidence>
<dbReference type="EMBL" id="QYBC01000002">
    <property type="protein sequence ID" value="RYB07178.1"/>
    <property type="molecule type" value="Genomic_DNA"/>
</dbReference>
<reference evidence="7 8" key="2">
    <citation type="submission" date="2019-02" db="EMBL/GenBank/DDBJ databases">
        <title>'Lichenibacterium ramalinii' gen. nov. sp. nov., 'Lichenibacterium minor' gen. nov. sp. nov.</title>
        <authorList>
            <person name="Pankratov T."/>
        </authorList>
    </citation>
    <scope>NUCLEOTIDE SEQUENCE [LARGE SCALE GENOMIC DNA]</scope>
    <source>
        <strain evidence="7 8">RmlP001</strain>
    </source>
</reference>
<evidence type="ECO:0000256" key="5">
    <source>
        <dbReference type="ARBA" id="ARBA00023136"/>
    </source>
</evidence>
<protein>
    <recommendedName>
        <fullName evidence="9">LysE family translocator</fullName>
    </recommendedName>
</protein>
<keyword evidence="8" id="KW-1185">Reference proteome</keyword>
<keyword evidence="3 6" id="KW-0812">Transmembrane</keyword>
<evidence type="ECO:0000256" key="1">
    <source>
        <dbReference type="ARBA" id="ARBA00004651"/>
    </source>
</evidence>
<feature type="transmembrane region" description="Helical" evidence="6">
    <location>
        <begin position="77"/>
        <end position="99"/>
    </location>
</feature>
<dbReference type="Proteomes" id="UP000289411">
    <property type="component" value="Unassembled WGS sequence"/>
</dbReference>
<name>A0A4V1RJ59_9HYPH</name>
<feature type="transmembrane region" description="Helical" evidence="6">
    <location>
        <begin position="43"/>
        <end position="65"/>
    </location>
</feature>
<evidence type="ECO:0000313" key="8">
    <source>
        <dbReference type="Proteomes" id="UP000289411"/>
    </source>
</evidence>
<dbReference type="Pfam" id="PF01810">
    <property type="entry name" value="LysE"/>
    <property type="match status" value="1"/>
</dbReference>
<dbReference type="AlphaFoldDB" id="A0A4V1RJ59"/>
<dbReference type="PANTHER" id="PTHR30086">
    <property type="entry name" value="ARGININE EXPORTER PROTEIN ARGO"/>
    <property type="match status" value="1"/>
</dbReference>
<gene>
    <name evidence="7" type="ORF">D3272_03705</name>
</gene>
<organism evidence="7 8">
    <name type="scientific">Lichenibacterium ramalinae</name>
    <dbReference type="NCBI Taxonomy" id="2316527"/>
    <lineage>
        <taxon>Bacteria</taxon>
        <taxon>Pseudomonadati</taxon>
        <taxon>Pseudomonadota</taxon>
        <taxon>Alphaproteobacteria</taxon>
        <taxon>Hyphomicrobiales</taxon>
        <taxon>Lichenihabitantaceae</taxon>
        <taxon>Lichenibacterium</taxon>
    </lineage>
</organism>
<reference evidence="7 8" key="1">
    <citation type="submission" date="2018-09" db="EMBL/GenBank/DDBJ databases">
        <authorList>
            <person name="Grouzdev D.S."/>
            <person name="Krutkina M.S."/>
        </authorList>
    </citation>
    <scope>NUCLEOTIDE SEQUENCE [LARGE SCALE GENOMIC DNA]</scope>
    <source>
        <strain evidence="7 8">RmlP001</strain>
    </source>
</reference>
<dbReference type="InterPro" id="IPR001123">
    <property type="entry name" value="LeuE-type"/>
</dbReference>
<keyword evidence="4 6" id="KW-1133">Transmembrane helix</keyword>
<proteinExistence type="predicted"/>
<evidence type="ECO:0000256" key="4">
    <source>
        <dbReference type="ARBA" id="ARBA00022989"/>
    </source>
</evidence>
<dbReference type="GO" id="GO:0015171">
    <property type="term" value="F:amino acid transmembrane transporter activity"/>
    <property type="evidence" value="ECO:0007669"/>
    <property type="project" value="TreeGrafter"/>
</dbReference>
<feature type="transmembrane region" description="Helical" evidence="6">
    <location>
        <begin position="147"/>
        <end position="172"/>
    </location>
</feature>
<dbReference type="RefSeq" id="WP_129217776.1">
    <property type="nucleotide sequence ID" value="NZ_QYBC01000002.1"/>
</dbReference>
<evidence type="ECO:0000256" key="2">
    <source>
        <dbReference type="ARBA" id="ARBA00022475"/>
    </source>
</evidence>
<comment type="caution">
    <text evidence="7">The sequence shown here is derived from an EMBL/GenBank/DDBJ whole genome shotgun (WGS) entry which is preliminary data.</text>
</comment>